<accession>A0A0P4WFD0</accession>
<dbReference type="FunFam" id="3.10.50.40:FF:000013">
    <property type="entry name" value="Peptidylprolyl isomerase"/>
    <property type="match status" value="1"/>
</dbReference>
<keyword evidence="5 7" id="KW-0697">Rotamase</keyword>
<feature type="repeat" description="TPR" evidence="8">
    <location>
        <begin position="363"/>
        <end position="396"/>
    </location>
</feature>
<evidence type="ECO:0000256" key="6">
    <source>
        <dbReference type="ARBA" id="ARBA00023235"/>
    </source>
</evidence>
<dbReference type="PROSITE" id="PS50005">
    <property type="entry name" value="TPR"/>
    <property type="match status" value="1"/>
</dbReference>
<organism evidence="11">
    <name type="scientific">Scylla olivacea</name>
    <name type="common">Orange mud crab</name>
    <name type="synonym">Cancer olivacea</name>
    <dbReference type="NCBI Taxonomy" id="85551"/>
    <lineage>
        <taxon>Eukaryota</taxon>
        <taxon>Metazoa</taxon>
        <taxon>Ecdysozoa</taxon>
        <taxon>Arthropoda</taxon>
        <taxon>Crustacea</taxon>
        <taxon>Multicrustacea</taxon>
        <taxon>Malacostraca</taxon>
        <taxon>Eumalacostraca</taxon>
        <taxon>Eucarida</taxon>
        <taxon>Decapoda</taxon>
        <taxon>Pleocyemata</taxon>
        <taxon>Brachyura</taxon>
        <taxon>Eubrachyura</taxon>
        <taxon>Portunoidea</taxon>
        <taxon>Portunidae</taxon>
        <taxon>Portuninae</taxon>
        <taxon>Scylla</taxon>
    </lineage>
</organism>
<evidence type="ECO:0000256" key="8">
    <source>
        <dbReference type="PROSITE-ProRule" id="PRU00339"/>
    </source>
</evidence>
<dbReference type="Gene3D" id="1.25.40.10">
    <property type="entry name" value="Tetratricopeptide repeat domain"/>
    <property type="match status" value="1"/>
</dbReference>
<dbReference type="Pfam" id="PF00254">
    <property type="entry name" value="FKBP_C"/>
    <property type="match status" value="2"/>
</dbReference>
<reference evidence="11" key="1">
    <citation type="submission" date="2015-09" db="EMBL/GenBank/DDBJ databases">
        <title>Scylla olivacea transcriptome.</title>
        <authorList>
            <person name="Ikhwanuddin M."/>
        </authorList>
    </citation>
    <scope>NUCLEOTIDE SEQUENCE</scope>
</reference>
<evidence type="ECO:0000256" key="1">
    <source>
        <dbReference type="ARBA" id="ARBA00000971"/>
    </source>
</evidence>
<evidence type="ECO:0000259" key="10">
    <source>
        <dbReference type="PROSITE" id="PS50059"/>
    </source>
</evidence>
<evidence type="ECO:0000256" key="4">
    <source>
        <dbReference type="ARBA" id="ARBA00022803"/>
    </source>
</evidence>
<proteinExistence type="predicted"/>
<protein>
    <recommendedName>
        <fullName evidence="2 7">peptidylprolyl isomerase</fullName>
        <ecNumber evidence="2 7">5.2.1.8</ecNumber>
    </recommendedName>
</protein>
<feature type="region of interest" description="Disordered" evidence="9">
    <location>
        <begin position="432"/>
        <end position="458"/>
    </location>
</feature>
<evidence type="ECO:0000256" key="7">
    <source>
        <dbReference type="PROSITE-ProRule" id="PRU00277"/>
    </source>
</evidence>
<dbReference type="PANTHER" id="PTHR46512">
    <property type="entry name" value="PEPTIDYLPROLYL ISOMERASE"/>
    <property type="match status" value="1"/>
</dbReference>
<feature type="compositionally biased region" description="Acidic residues" evidence="9">
    <location>
        <begin position="299"/>
        <end position="308"/>
    </location>
</feature>
<comment type="catalytic activity">
    <reaction evidence="1 7">
        <text>[protein]-peptidylproline (omega=180) = [protein]-peptidylproline (omega=0)</text>
        <dbReference type="Rhea" id="RHEA:16237"/>
        <dbReference type="Rhea" id="RHEA-COMP:10747"/>
        <dbReference type="Rhea" id="RHEA-COMP:10748"/>
        <dbReference type="ChEBI" id="CHEBI:83833"/>
        <dbReference type="ChEBI" id="CHEBI:83834"/>
        <dbReference type="EC" id="5.2.1.8"/>
    </reaction>
</comment>
<dbReference type="FunFam" id="3.10.50.40:FF:000056">
    <property type="entry name" value="Peptidylprolyl isomerase"/>
    <property type="match status" value="1"/>
</dbReference>
<dbReference type="InterPro" id="IPR046357">
    <property type="entry name" value="PPIase_dom_sf"/>
</dbReference>
<dbReference type="SUPFAM" id="SSF48452">
    <property type="entry name" value="TPR-like"/>
    <property type="match status" value="1"/>
</dbReference>
<dbReference type="InterPro" id="IPR050754">
    <property type="entry name" value="FKBP4/5/8-like"/>
</dbReference>
<dbReference type="InterPro" id="IPR019734">
    <property type="entry name" value="TPR_rpt"/>
</dbReference>
<keyword evidence="6 7" id="KW-0413">Isomerase</keyword>
<name>A0A0P4WFD0_SCYOL</name>
<evidence type="ECO:0000256" key="5">
    <source>
        <dbReference type="ARBA" id="ARBA00023110"/>
    </source>
</evidence>
<dbReference type="Gene3D" id="3.10.50.40">
    <property type="match status" value="2"/>
</dbReference>
<dbReference type="GO" id="GO:0003755">
    <property type="term" value="F:peptidyl-prolyl cis-trans isomerase activity"/>
    <property type="evidence" value="ECO:0007669"/>
    <property type="project" value="UniProtKB-KW"/>
</dbReference>
<dbReference type="Pfam" id="PF13181">
    <property type="entry name" value="TPR_8"/>
    <property type="match status" value="1"/>
</dbReference>
<keyword evidence="4 8" id="KW-0802">TPR repeat</keyword>
<keyword evidence="3" id="KW-0677">Repeat</keyword>
<dbReference type="InterPro" id="IPR001179">
    <property type="entry name" value="PPIase_FKBP_dom"/>
</dbReference>
<feature type="domain" description="PPIase FKBP-type" evidence="10">
    <location>
        <begin position="35"/>
        <end position="124"/>
    </location>
</feature>
<dbReference type="EC" id="5.2.1.8" evidence="2 7"/>
<dbReference type="AlphaFoldDB" id="A0A0P4WFD0"/>
<dbReference type="EMBL" id="GDRN01060796">
    <property type="protein sequence ID" value="JAI65305.1"/>
    <property type="molecule type" value="Transcribed_RNA"/>
</dbReference>
<feature type="domain" description="PPIase FKBP-type" evidence="10">
    <location>
        <begin position="153"/>
        <end position="239"/>
    </location>
</feature>
<sequence length="458" mass="50394">MAGEQAAVDITPNKDGGVLKEVLQSGEGEEGPLHGDKVYVHYVGTLLEDGSKFDSSRDRGERFSFTLGKGEVIKAWDLGVASMKKGELARLTCRSDYAYGEQGSPPKIPANATLVFEVELFEWHGEDLSQKKDGGIIRRNVTAGEGYQTPNDGALLNVHIIGRVNGTVFDERDVKFPLGEGSEYNIPEGLETALEKFKKGEKSVIKLSPKYAFGAEGNPSLGVPPGASVEYEAELCSFEKAKESWEMDQAEKIEQAKTCKERGTQFLKSEKYKLAVKQYKKIIDLLEYDAGTDSTSSEDGSDSGEEASSEANTKGLDDEKKAESQSVLLAGHLNLSMVYLKLKDYSSVLEHATKAVGMDSNSVKAYFRRGQAHLSMGDPILAQKDFQSCLNLEQNNKAAKQQLMICAQKIKADKLREKQIYGGMFEKFAKQDMEKKKAEAKVDTTEEKKSEEKPEGVC</sequence>
<evidence type="ECO:0000256" key="2">
    <source>
        <dbReference type="ARBA" id="ARBA00013194"/>
    </source>
</evidence>
<evidence type="ECO:0000256" key="9">
    <source>
        <dbReference type="SAM" id="MobiDB-lite"/>
    </source>
</evidence>
<dbReference type="SUPFAM" id="SSF54534">
    <property type="entry name" value="FKBP-like"/>
    <property type="match status" value="2"/>
</dbReference>
<dbReference type="PANTHER" id="PTHR46512:SF9">
    <property type="entry name" value="PEPTIDYLPROLYL ISOMERASE"/>
    <property type="match status" value="1"/>
</dbReference>
<evidence type="ECO:0000256" key="3">
    <source>
        <dbReference type="ARBA" id="ARBA00022737"/>
    </source>
</evidence>
<feature type="region of interest" description="Disordered" evidence="9">
    <location>
        <begin position="292"/>
        <end position="320"/>
    </location>
</feature>
<dbReference type="InterPro" id="IPR011990">
    <property type="entry name" value="TPR-like_helical_dom_sf"/>
</dbReference>
<dbReference type="PROSITE" id="PS50059">
    <property type="entry name" value="FKBP_PPIASE"/>
    <property type="match status" value="2"/>
</dbReference>
<evidence type="ECO:0000313" key="11">
    <source>
        <dbReference type="EMBL" id="JAI65305.1"/>
    </source>
</evidence>
<dbReference type="SMART" id="SM00028">
    <property type="entry name" value="TPR"/>
    <property type="match status" value="3"/>
</dbReference>